<accession>A0A5C4WX36</accession>
<keyword evidence="2" id="KW-0812">Transmembrane</keyword>
<name>A0A5C4WX36_9ACTN</name>
<evidence type="ECO:0000313" key="3">
    <source>
        <dbReference type="EMBL" id="KAB8197773.1"/>
    </source>
</evidence>
<dbReference type="Gene3D" id="2.130.10.10">
    <property type="entry name" value="YVTN repeat-like/Quinoprotein amine dehydrogenase"/>
    <property type="match status" value="1"/>
</dbReference>
<dbReference type="Proteomes" id="UP000312512">
    <property type="component" value="Unassembled WGS sequence"/>
</dbReference>
<protein>
    <recommendedName>
        <fullName evidence="5">WD40 repeat domain-containing protein</fullName>
    </recommendedName>
</protein>
<dbReference type="RefSeq" id="WP_139628501.1">
    <property type="nucleotide sequence ID" value="NZ_VDLX02000001.1"/>
</dbReference>
<evidence type="ECO:0008006" key="5">
    <source>
        <dbReference type="Google" id="ProtNLM"/>
    </source>
</evidence>
<feature type="region of interest" description="Disordered" evidence="1">
    <location>
        <begin position="145"/>
        <end position="237"/>
    </location>
</feature>
<keyword evidence="2" id="KW-0472">Membrane</keyword>
<feature type="compositionally biased region" description="Low complexity" evidence="1">
    <location>
        <begin position="145"/>
        <end position="189"/>
    </location>
</feature>
<evidence type="ECO:0000256" key="1">
    <source>
        <dbReference type="SAM" id="MobiDB-lite"/>
    </source>
</evidence>
<sequence length="626" mass="65734">MNKASDLPIFLANYGPSFARTAYLLTADQNRAHDLAVAALVAVGRRWSSVRWNDPVHAALRELYGRYLGVRGAPALGGHALAALPPKARAALVARFHDGLTAEQATAVTGLWTAVLDAEAHQAYTRLRTAHPELFADGLSAAEAPPAAGAQEGPADIHAPWAAPSGWAGAAPPASDRAGAGPAGAVSAGEQPPSAEPAGGQTAGAEPAGGQAANTEPTDTEPAGGQTPGGEAVSAPAAWAAPVQARDFVPAADEPGLRAALIRVAAEMSRTGLTEPVLSSLARRRRIRLATWTAVSLGTVGAFAALVVAGLSSIADTLDRMPATALDATPDQVPEPLPATLDDPIGSAYLGWCEGGGRARNSSDPRPCEQWRLVTTSGREWRLEGARSGYDETTFATLPLAISHDGHRLAYRDLKGSYVVRDLRTGTVRTIDLRHREALPHITSSPNGRYFALDFGAADSAVLDFDTGVTRHSAGREVRILAVGDDGTRVVSDERDVENVPGHASLTTLTVQRANGPAGRYRIDPDLIAYGAALSPDGRTLALVAEGERLVTMDARTGRVTGRRTAIDDYQVLAVERWLSADEVLVRQTDDEYAVLTKVDVRSGTSESADYEIEPLDYDSPIGALE</sequence>
<evidence type="ECO:0000256" key="2">
    <source>
        <dbReference type="SAM" id="Phobius"/>
    </source>
</evidence>
<gene>
    <name evidence="3" type="ORF">FH608_004420</name>
</gene>
<keyword evidence="4" id="KW-1185">Reference proteome</keyword>
<dbReference type="OrthoDB" id="3497777at2"/>
<feature type="transmembrane region" description="Helical" evidence="2">
    <location>
        <begin position="289"/>
        <end position="311"/>
    </location>
</feature>
<evidence type="ECO:0000313" key="4">
    <source>
        <dbReference type="Proteomes" id="UP000312512"/>
    </source>
</evidence>
<dbReference type="AlphaFoldDB" id="A0A5C4WX36"/>
<comment type="caution">
    <text evidence="3">The sequence shown here is derived from an EMBL/GenBank/DDBJ whole genome shotgun (WGS) entry which is preliminary data.</text>
</comment>
<reference evidence="3 4" key="1">
    <citation type="submission" date="2019-10" db="EMBL/GenBank/DDBJ databases">
        <title>Nonomuraea sp. nov., isolated from Phyllanthus amarus.</title>
        <authorList>
            <person name="Klykleung N."/>
            <person name="Tanasupawat S."/>
        </authorList>
    </citation>
    <scope>NUCLEOTIDE SEQUENCE [LARGE SCALE GENOMIC DNA]</scope>
    <source>
        <strain evidence="3 4">PA1-10</strain>
    </source>
</reference>
<organism evidence="3 4">
    <name type="scientific">Nonomuraea phyllanthi</name>
    <dbReference type="NCBI Taxonomy" id="2219224"/>
    <lineage>
        <taxon>Bacteria</taxon>
        <taxon>Bacillati</taxon>
        <taxon>Actinomycetota</taxon>
        <taxon>Actinomycetes</taxon>
        <taxon>Streptosporangiales</taxon>
        <taxon>Streptosporangiaceae</taxon>
        <taxon>Nonomuraea</taxon>
    </lineage>
</organism>
<dbReference type="InterPro" id="IPR015943">
    <property type="entry name" value="WD40/YVTN_repeat-like_dom_sf"/>
</dbReference>
<dbReference type="EMBL" id="VDLX02000001">
    <property type="protein sequence ID" value="KAB8197773.1"/>
    <property type="molecule type" value="Genomic_DNA"/>
</dbReference>
<keyword evidence="2" id="KW-1133">Transmembrane helix</keyword>
<dbReference type="SUPFAM" id="SSF82171">
    <property type="entry name" value="DPP6 N-terminal domain-like"/>
    <property type="match status" value="1"/>
</dbReference>
<proteinExistence type="predicted"/>